<protein>
    <submittedName>
        <fullName evidence="9">DHA2 family efflux MFS transporter permease subunit</fullName>
    </submittedName>
</protein>
<dbReference type="AlphaFoldDB" id="A0A563EMA3"/>
<dbReference type="CDD" id="cd17321">
    <property type="entry name" value="MFS_MMR_MDR_like"/>
    <property type="match status" value="1"/>
</dbReference>
<dbReference type="GO" id="GO:0005886">
    <property type="term" value="C:plasma membrane"/>
    <property type="evidence" value="ECO:0007669"/>
    <property type="project" value="UniProtKB-SubCell"/>
</dbReference>
<evidence type="ECO:0000256" key="5">
    <source>
        <dbReference type="ARBA" id="ARBA00022989"/>
    </source>
</evidence>
<dbReference type="Gene3D" id="1.20.1250.20">
    <property type="entry name" value="MFS general substrate transporter like domains"/>
    <property type="match status" value="1"/>
</dbReference>
<proteinExistence type="predicted"/>
<evidence type="ECO:0000259" key="8">
    <source>
        <dbReference type="PROSITE" id="PS50850"/>
    </source>
</evidence>
<dbReference type="InterPro" id="IPR011701">
    <property type="entry name" value="MFS"/>
</dbReference>
<feature type="transmembrane region" description="Helical" evidence="7">
    <location>
        <begin position="353"/>
        <end position="378"/>
    </location>
</feature>
<dbReference type="SUPFAM" id="SSF103473">
    <property type="entry name" value="MFS general substrate transporter"/>
    <property type="match status" value="1"/>
</dbReference>
<feature type="transmembrane region" description="Helical" evidence="7">
    <location>
        <begin position="262"/>
        <end position="286"/>
    </location>
</feature>
<comment type="subcellular location">
    <subcellularLocation>
        <location evidence="1">Cell membrane</location>
        <topology evidence="1">Multi-pass membrane protein</topology>
    </subcellularLocation>
</comment>
<dbReference type="GO" id="GO:0022857">
    <property type="term" value="F:transmembrane transporter activity"/>
    <property type="evidence" value="ECO:0007669"/>
    <property type="project" value="InterPro"/>
</dbReference>
<evidence type="ECO:0000313" key="10">
    <source>
        <dbReference type="Proteomes" id="UP000316639"/>
    </source>
</evidence>
<keyword evidence="5 7" id="KW-1133">Transmembrane helix</keyword>
<sequence length="473" mass="48923">MNRNPWLVLVALVLGQVATLLDTTVVNVAVPTLAADLGAGLDSVLWVINAYVLAFTVLLVTGGRLGDLFGQRRMFVLGVTLFTLASVVCGAAQSPGQLVAARVVQGIGAAMLVPQTLSLLTIVFPEEKRGAAFGVWGAVGGLGAAVGPTVGGLLVDTLGWRWIFYLNVPLGIAAAVLGLLWLPEHASNGRRRLDVLGTVLVTTGLFLLTYGLIEGERHGWDGTIQLVLVAGVLVLALFVLAERGRQDREPLLPFAVVRDRNFSLMAVVVAALPLGLGAMLFLTLLHLQSVAGLSARDAGLTIAVAPLLSAVVAPKSGAMIDRYGGKPVLMAGFALFAAGIVGIAFAVRADGQWWHLLPGLVVLGFGMGVGGSPAAIIAMRDVDQSMSGAASGLFNTTRLCGSLLGSAAVGALLQARLTAEGVHPDLLKSGVVPPALREGFADALRFAYLLPVAALVLGVLLTLGVRARESVVN</sequence>
<dbReference type="PANTHER" id="PTHR42718">
    <property type="entry name" value="MAJOR FACILITATOR SUPERFAMILY MULTIDRUG TRANSPORTER MFSC"/>
    <property type="match status" value="1"/>
</dbReference>
<evidence type="ECO:0000256" key="4">
    <source>
        <dbReference type="ARBA" id="ARBA00022692"/>
    </source>
</evidence>
<dbReference type="PROSITE" id="PS50850">
    <property type="entry name" value="MFS"/>
    <property type="match status" value="1"/>
</dbReference>
<feature type="transmembrane region" description="Helical" evidence="7">
    <location>
        <begin position="44"/>
        <end position="62"/>
    </location>
</feature>
<keyword evidence="4 7" id="KW-0812">Transmembrane</keyword>
<dbReference type="NCBIfam" id="TIGR00711">
    <property type="entry name" value="efflux_EmrB"/>
    <property type="match status" value="1"/>
</dbReference>
<feature type="transmembrane region" description="Helical" evidence="7">
    <location>
        <begin position="99"/>
        <end position="124"/>
    </location>
</feature>
<organism evidence="9 10">
    <name type="scientific">Lentzea tibetensis</name>
    <dbReference type="NCBI Taxonomy" id="2591470"/>
    <lineage>
        <taxon>Bacteria</taxon>
        <taxon>Bacillati</taxon>
        <taxon>Actinomycetota</taxon>
        <taxon>Actinomycetes</taxon>
        <taxon>Pseudonocardiales</taxon>
        <taxon>Pseudonocardiaceae</taxon>
        <taxon>Lentzea</taxon>
    </lineage>
</organism>
<feature type="transmembrane region" description="Helical" evidence="7">
    <location>
        <begin position="328"/>
        <end position="347"/>
    </location>
</feature>
<dbReference type="Pfam" id="PF07690">
    <property type="entry name" value="MFS_1"/>
    <property type="match status" value="1"/>
</dbReference>
<dbReference type="PANTHER" id="PTHR42718:SF46">
    <property type="entry name" value="BLR6921 PROTEIN"/>
    <property type="match status" value="1"/>
</dbReference>
<feature type="transmembrane region" description="Helical" evidence="7">
    <location>
        <begin position="74"/>
        <end position="93"/>
    </location>
</feature>
<gene>
    <name evidence="9" type="ORF">FKR81_27915</name>
</gene>
<feature type="transmembrane region" description="Helical" evidence="7">
    <location>
        <begin position="193"/>
        <end position="212"/>
    </location>
</feature>
<feature type="transmembrane region" description="Helical" evidence="7">
    <location>
        <begin position="162"/>
        <end position="181"/>
    </location>
</feature>
<dbReference type="InterPro" id="IPR004638">
    <property type="entry name" value="EmrB-like"/>
</dbReference>
<evidence type="ECO:0000256" key="6">
    <source>
        <dbReference type="ARBA" id="ARBA00023136"/>
    </source>
</evidence>
<keyword evidence="2" id="KW-0813">Transport</keyword>
<dbReference type="OrthoDB" id="7375466at2"/>
<accession>A0A563EMA3</accession>
<evidence type="ECO:0000256" key="2">
    <source>
        <dbReference type="ARBA" id="ARBA00022448"/>
    </source>
</evidence>
<feature type="transmembrane region" description="Helical" evidence="7">
    <location>
        <begin position="399"/>
        <end position="417"/>
    </location>
</feature>
<name>A0A563EMA3_9PSEU</name>
<keyword evidence="6 7" id="KW-0472">Membrane</keyword>
<feature type="transmembrane region" description="Helical" evidence="7">
    <location>
        <begin position="446"/>
        <end position="465"/>
    </location>
</feature>
<evidence type="ECO:0000256" key="3">
    <source>
        <dbReference type="ARBA" id="ARBA00022475"/>
    </source>
</evidence>
<comment type="caution">
    <text evidence="9">The sequence shown here is derived from an EMBL/GenBank/DDBJ whole genome shotgun (WGS) entry which is preliminary data.</text>
</comment>
<dbReference type="RefSeq" id="WP_146356131.1">
    <property type="nucleotide sequence ID" value="NZ_VOBR01000020.1"/>
</dbReference>
<evidence type="ECO:0000256" key="7">
    <source>
        <dbReference type="SAM" id="Phobius"/>
    </source>
</evidence>
<dbReference type="EMBL" id="VOBR01000020">
    <property type="protein sequence ID" value="TWP48424.1"/>
    <property type="molecule type" value="Genomic_DNA"/>
</dbReference>
<dbReference type="InterPro" id="IPR036259">
    <property type="entry name" value="MFS_trans_sf"/>
</dbReference>
<evidence type="ECO:0000313" key="9">
    <source>
        <dbReference type="EMBL" id="TWP48424.1"/>
    </source>
</evidence>
<reference evidence="9 10" key="1">
    <citation type="submission" date="2019-07" db="EMBL/GenBank/DDBJ databases">
        <title>Lentzea xizangensis sp. nov., isolated from Qinghai-Tibetan Plateau Soils.</title>
        <authorList>
            <person name="Huang J."/>
        </authorList>
    </citation>
    <scope>NUCLEOTIDE SEQUENCE [LARGE SCALE GENOMIC DNA]</scope>
    <source>
        <strain evidence="9 10">FXJ1.1311</strain>
    </source>
</reference>
<feature type="transmembrane region" description="Helical" evidence="7">
    <location>
        <begin position="298"/>
        <end position="316"/>
    </location>
</feature>
<dbReference type="PRINTS" id="PR01036">
    <property type="entry name" value="TCRTETB"/>
</dbReference>
<keyword evidence="10" id="KW-1185">Reference proteome</keyword>
<feature type="domain" description="Major facilitator superfamily (MFS) profile" evidence="8">
    <location>
        <begin position="8"/>
        <end position="470"/>
    </location>
</feature>
<feature type="transmembrane region" description="Helical" evidence="7">
    <location>
        <begin position="224"/>
        <end position="241"/>
    </location>
</feature>
<evidence type="ECO:0000256" key="1">
    <source>
        <dbReference type="ARBA" id="ARBA00004651"/>
    </source>
</evidence>
<feature type="transmembrane region" description="Helical" evidence="7">
    <location>
        <begin position="131"/>
        <end position="150"/>
    </location>
</feature>
<keyword evidence="3" id="KW-1003">Cell membrane</keyword>
<dbReference type="Gene3D" id="1.20.1720.10">
    <property type="entry name" value="Multidrug resistance protein D"/>
    <property type="match status" value="1"/>
</dbReference>
<dbReference type="InterPro" id="IPR020846">
    <property type="entry name" value="MFS_dom"/>
</dbReference>
<dbReference type="Proteomes" id="UP000316639">
    <property type="component" value="Unassembled WGS sequence"/>
</dbReference>